<evidence type="ECO:0000313" key="1">
    <source>
        <dbReference type="EMBL" id="MFG1370734.1"/>
    </source>
</evidence>
<gene>
    <name evidence="1" type="ORF">V5F32_00995</name>
</gene>
<dbReference type="Proteomes" id="UP001604002">
    <property type="component" value="Unassembled WGS sequence"/>
</dbReference>
<dbReference type="EMBL" id="JBAFVH010000001">
    <property type="protein sequence ID" value="MFG1370734.1"/>
    <property type="molecule type" value="Genomic_DNA"/>
</dbReference>
<proteinExistence type="predicted"/>
<accession>A0ABW6ZSF2</accession>
<comment type="caution">
    <text evidence="1">The sequence shown here is derived from an EMBL/GenBank/DDBJ whole genome shotgun (WGS) entry which is preliminary data.</text>
</comment>
<name>A0ABW6ZSF2_9HYPH</name>
<sequence>MSETETKYVAGEILSAPPLAFAGAIEGPAVEKIAELAREASKPEILFIPSQGLGRGLPEKVPVLWDRHAQVVIPLVSHVLAARPPLERSGTATVTTLASFIDLVNRHKDEGSVVFSKSEWPKPKLTAVIDYHDTKNTARLGKHRIVYPFPVTDEFNTWIEGDNKPMDQVKFAAFIEEHAGELASPFDGEKIEFEARFKTRFADPNELIDLSHSLEVFEGAQVKQGVRLQTGERQVIFNTEHTNAAGEKLDIPGLFIVSVAPFLAGDSPVEPVRIIARIRYRIAGGGISWSYQLYRWQDVLRERIQLDLSRVGKDTALPVFEGEPEMAA</sequence>
<dbReference type="Pfam" id="PF10065">
    <property type="entry name" value="DUF2303"/>
    <property type="match status" value="1"/>
</dbReference>
<keyword evidence="2" id="KW-1185">Reference proteome</keyword>
<dbReference type="RefSeq" id="WP_393990822.1">
    <property type="nucleotide sequence ID" value="NZ_JBAFVH010000001.1"/>
</dbReference>
<organism evidence="1 2">
    <name type="scientific">Xanthobacter oligotrophicus</name>
    <dbReference type="NCBI Taxonomy" id="2607286"/>
    <lineage>
        <taxon>Bacteria</taxon>
        <taxon>Pseudomonadati</taxon>
        <taxon>Pseudomonadota</taxon>
        <taxon>Alphaproteobacteria</taxon>
        <taxon>Hyphomicrobiales</taxon>
        <taxon>Xanthobacteraceae</taxon>
        <taxon>Xanthobacter</taxon>
    </lineage>
</organism>
<evidence type="ECO:0000313" key="2">
    <source>
        <dbReference type="Proteomes" id="UP001604002"/>
    </source>
</evidence>
<reference evidence="1 2" key="1">
    <citation type="submission" date="2024-02" db="EMBL/GenBank/DDBJ databases">
        <title>Expansion and revision of Xanthobacter and proposal of Roseixanthobacter gen. nov.</title>
        <authorList>
            <person name="Soltysiak M.P.M."/>
            <person name="Jalihal A."/>
            <person name="Ory A."/>
            <person name="Chrisophersen C."/>
            <person name="Lee A.D."/>
            <person name="Boulton J."/>
            <person name="Springer M."/>
        </authorList>
    </citation>
    <scope>NUCLEOTIDE SEQUENCE [LARGE SCALE GENOMIC DNA]</scope>
    <source>
        <strain evidence="1 2">23A</strain>
    </source>
</reference>
<protein>
    <submittedName>
        <fullName evidence="1">DUF2303 family protein</fullName>
    </submittedName>
</protein>
<dbReference type="InterPro" id="IPR019276">
    <property type="entry name" value="DUF2303"/>
</dbReference>